<protein>
    <recommendedName>
        <fullName evidence="3">Transposase IS66 central domain-containing protein</fullName>
    </recommendedName>
</protein>
<proteinExistence type="predicted"/>
<reference evidence="4" key="1">
    <citation type="submission" date="2018-06" db="EMBL/GenBank/DDBJ databases">
        <authorList>
            <person name="Zhirakovskaya E."/>
        </authorList>
    </citation>
    <scope>NUCLEOTIDE SEQUENCE</scope>
</reference>
<organism evidence="4">
    <name type="scientific">hydrothermal vent metagenome</name>
    <dbReference type="NCBI Taxonomy" id="652676"/>
    <lineage>
        <taxon>unclassified sequences</taxon>
        <taxon>metagenomes</taxon>
        <taxon>ecological metagenomes</taxon>
    </lineage>
</organism>
<dbReference type="InterPro" id="IPR052344">
    <property type="entry name" value="Transposase-related"/>
</dbReference>
<accession>A0A3B1CZS9</accession>
<name>A0A3B1CZS9_9ZZZZ</name>
<gene>
    <name evidence="4" type="ORF">MNBD_NITROSPIRAE02-889</name>
</gene>
<dbReference type="PANTHER" id="PTHR33678:SF2">
    <property type="match status" value="1"/>
</dbReference>
<dbReference type="AlphaFoldDB" id="A0A3B1CZS9"/>
<feature type="compositionally biased region" description="Basic and acidic residues" evidence="2">
    <location>
        <begin position="89"/>
        <end position="105"/>
    </location>
</feature>
<dbReference type="Pfam" id="PF03050">
    <property type="entry name" value="DDE_Tnp_IS66"/>
    <property type="match status" value="1"/>
</dbReference>
<dbReference type="EMBL" id="UOGH01000120">
    <property type="protein sequence ID" value="VAX29464.1"/>
    <property type="molecule type" value="Genomic_DNA"/>
</dbReference>
<sequence length="371" mass="42710">MPRYPYPPRDFQCLYEHNCPYLKGLSTTWVWGEYERADSRYQEHLRIVDAYDEALEKSRKRILFLEKEYAETKAKLQALHQKQFKANRKKDEQKKKRTSDNIDSSRKKKRGAPAGHPGWFRDKPKDVDQTVHVAAPDSCPHCQSEKLTPIQGFKEHIQEDIVLTPRTVVTSYLHEQAYCANCSRPVIKAADNELLNAHIGPVARSTAIYLRYRMGLPYRKVQELFKDLFNLEFVPASALGFDRKAALKGEAIYEDLREKIRASSVVHADETFWRNDGIGHYVWYAGNAELAFFHIDRHRSSEVATSILGANFGGVLVTDRYAAYNSTNPAERQTCLAHIIRRAKDIAKELSLLNNNYRDVKAESFCARIAK</sequence>
<feature type="region of interest" description="Disordered" evidence="2">
    <location>
        <begin position="82"/>
        <end position="123"/>
    </location>
</feature>
<dbReference type="InterPro" id="IPR004291">
    <property type="entry name" value="Transposase_IS66_central"/>
</dbReference>
<evidence type="ECO:0000313" key="4">
    <source>
        <dbReference type="EMBL" id="VAX29464.1"/>
    </source>
</evidence>
<feature type="domain" description="Transposase IS66 central" evidence="3">
    <location>
        <begin position="200"/>
        <end position="351"/>
    </location>
</feature>
<keyword evidence="1" id="KW-0175">Coiled coil</keyword>
<feature type="coiled-coil region" evidence="1">
    <location>
        <begin position="48"/>
        <end position="82"/>
    </location>
</feature>
<evidence type="ECO:0000259" key="3">
    <source>
        <dbReference type="Pfam" id="PF03050"/>
    </source>
</evidence>
<feature type="non-terminal residue" evidence="4">
    <location>
        <position position="371"/>
    </location>
</feature>
<evidence type="ECO:0000256" key="1">
    <source>
        <dbReference type="SAM" id="Coils"/>
    </source>
</evidence>
<evidence type="ECO:0000256" key="2">
    <source>
        <dbReference type="SAM" id="MobiDB-lite"/>
    </source>
</evidence>
<dbReference type="PANTHER" id="PTHR33678">
    <property type="entry name" value="BLL1576 PROTEIN"/>
    <property type="match status" value="1"/>
</dbReference>